<gene>
    <name evidence="3" type="ORF">GLOINDRAFT_28107</name>
</gene>
<dbReference type="EMBL" id="KI285833">
    <property type="protein sequence ID" value="ESA11589.1"/>
    <property type="molecule type" value="Genomic_DNA"/>
</dbReference>
<evidence type="ECO:0000259" key="2">
    <source>
        <dbReference type="Pfam" id="PF02263"/>
    </source>
</evidence>
<feature type="coiled-coil region" evidence="1">
    <location>
        <begin position="307"/>
        <end position="334"/>
    </location>
</feature>
<dbReference type="Gene3D" id="3.40.50.300">
    <property type="entry name" value="P-loop containing nucleotide triphosphate hydrolases"/>
    <property type="match status" value="1"/>
</dbReference>
<sequence length="556" mass="64948">MGNKFGREIEFREGSPIQLLRYSEKTENEKFGQILLNPKALDIIKEINEPLAIISVVGSYRHGKSWFANVLHGHHDGFALDAKVEGCTRGIYMWSPPFKLISKQHDGIDDPSQDENWATKLFILCLVISSTFVYNINGIFGRDDIGKLHLMTDLSKFIQEPENGDFLPRLVILLRDFILESSTCFKDYFLEQMKKINAEATMGIKKFFYDFDVYGLSVTSGMQKKMLQHMEEAKTNELDEEFVEEVVNAVESIYSQLPLKYIGSSTMQGISFVKFLENVIERMNSSETLTLLSITSEYESIIQFVAQEAIKESIDRYEKSMSTLRNEEEKLQMHWKEFDKMHLKYKSEINKLFFEKIIGSPAQLSNFVKQLNGEISKSEKRFIEENSKELTTFNKKIAKKSWARHIKIKLDKNDLFRYKEESQEAWKLFESYCNELMIKSPEADEIIALFKNRYMAAVDYNKQLGKINAELTKTIQEEEDKKSQLIICMNEERLRSKIETLKKNEEMKQRFAVESNNLFVTIKQIYDELKKEIEKLQNEKQIKKPKPKWKIGCVIT</sequence>
<protein>
    <recommendedName>
        <fullName evidence="2">Guanylate-binding protein N-terminal domain-containing protein</fullName>
    </recommendedName>
</protein>
<proteinExistence type="predicted"/>
<dbReference type="GO" id="GO:0005525">
    <property type="term" value="F:GTP binding"/>
    <property type="evidence" value="ECO:0007669"/>
    <property type="project" value="InterPro"/>
</dbReference>
<dbReference type="InterPro" id="IPR027417">
    <property type="entry name" value="P-loop_NTPase"/>
</dbReference>
<dbReference type="VEuPathDB" id="FungiDB:RhiirFUN_017036"/>
<evidence type="ECO:0000313" key="3">
    <source>
        <dbReference type="EMBL" id="ESA11589.1"/>
    </source>
</evidence>
<keyword evidence="1" id="KW-0175">Coiled coil</keyword>
<accession>U9TTU8</accession>
<evidence type="ECO:0000256" key="1">
    <source>
        <dbReference type="SAM" id="Coils"/>
    </source>
</evidence>
<feature type="coiled-coil region" evidence="1">
    <location>
        <begin position="519"/>
        <end position="546"/>
    </location>
</feature>
<dbReference type="InterPro" id="IPR015894">
    <property type="entry name" value="Guanylate-bd_N"/>
</dbReference>
<name>U9TTU8_RHIID</name>
<dbReference type="SUPFAM" id="SSF52540">
    <property type="entry name" value="P-loop containing nucleoside triphosphate hydrolases"/>
    <property type="match status" value="1"/>
</dbReference>
<feature type="domain" description="Guanylate-binding protein N-terminal" evidence="2">
    <location>
        <begin position="33"/>
        <end position="255"/>
    </location>
</feature>
<organism evidence="3">
    <name type="scientific">Rhizophagus irregularis (strain DAOM 181602 / DAOM 197198 / MUCL 43194)</name>
    <name type="common">Arbuscular mycorrhizal fungus</name>
    <name type="synonym">Glomus intraradices</name>
    <dbReference type="NCBI Taxonomy" id="747089"/>
    <lineage>
        <taxon>Eukaryota</taxon>
        <taxon>Fungi</taxon>
        <taxon>Fungi incertae sedis</taxon>
        <taxon>Mucoromycota</taxon>
        <taxon>Glomeromycotina</taxon>
        <taxon>Glomeromycetes</taxon>
        <taxon>Glomerales</taxon>
        <taxon>Glomeraceae</taxon>
        <taxon>Rhizophagus</taxon>
    </lineage>
</organism>
<dbReference type="HOGENOM" id="CLU_027012_0_0_1"/>
<dbReference type="AlphaFoldDB" id="U9TTU8"/>
<dbReference type="GO" id="GO:0003924">
    <property type="term" value="F:GTPase activity"/>
    <property type="evidence" value="ECO:0007669"/>
    <property type="project" value="InterPro"/>
</dbReference>
<reference evidence="3" key="1">
    <citation type="submission" date="2013-07" db="EMBL/GenBank/DDBJ databases">
        <title>The genome of an arbuscular mycorrhizal fungus provides insights into the evolution of the oldest plant symbiosis.</title>
        <authorList>
            <consortium name="DOE Joint Genome Institute"/>
            <person name="Tisserant E."/>
            <person name="Malbreil M."/>
            <person name="Kuo A."/>
            <person name="Kohler A."/>
            <person name="Symeonidi A."/>
            <person name="Balestrini R."/>
            <person name="Charron P."/>
            <person name="Duensing N."/>
            <person name="Frei-dit-Frey N."/>
            <person name="Gianinazzi-Pearson V."/>
            <person name="Gilbert B."/>
            <person name="Handa Y."/>
            <person name="Hijri M."/>
            <person name="Kaul R."/>
            <person name="Kawaguchi M."/>
            <person name="Krajinski F."/>
            <person name="Lammers P."/>
            <person name="Lapierre D."/>
            <person name="Masclaux F.G."/>
            <person name="Murat C."/>
            <person name="Morin E."/>
            <person name="Ndikumana S."/>
            <person name="Pagni M."/>
            <person name="Petitpierre D."/>
            <person name="Requena N."/>
            <person name="Rosikiewicz P."/>
            <person name="Riley R."/>
            <person name="Saito K."/>
            <person name="San Clemente H."/>
            <person name="Shapiro H."/>
            <person name="van Tuinen D."/>
            <person name="Becard G."/>
            <person name="Bonfante P."/>
            <person name="Paszkowski U."/>
            <person name="Shachar-Hill Y."/>
            <person name="Young J.P."/>
            <person name="Sanders I.R."/>
            <person name="Henrissat B."/>
            <person name="Rensing S.A."/>
            <person name="Grigoriev I.V."/>
            <person name="Corradi N."/>
            <person name="Roux C."/>
            <person name="Martin F."/>
        </authorList>
    </citation>
    <scope>NUCLEOTIDE SEQUENCE</scope>
    <source>
        <strain evidence="3">DAOM 197198</strain>
    </source>
</reference>
<dbReference type="PANTHER" id="PTHR10751">
    <property type="entry name" value="GUANYLATE BINDING PROTEIN"/>
    <property type="match status" value="1"/>
</dbReference>
<dbReference type="Pfam" id="PF02263">
    <property type="entry name" value="GBP"/>
    <property type="match status" value="1"/>
</dbReference>
<dbReference type="eggNOG" id="KOG2037">
    <property type="taxonomic scope" value="Eukaryota"/>
</dbReference>